<feature type="binding site" evidence="10">
    <location>
        <position position="228"/>
    </location>
    <ligand>
        <name>Zn(2+)</name>
        <dbReference type="ChEBI" id="CHEBI:29105"/>
    </ligand>
</feature>
<organism evidence="12 13">
    <name type="scientific">Paragonimus westermani</name>
    <dbReference type="NCBI Taxonomy" id="34504"/>
    <lineage>
        <taxon>Eukaryota</taxon>
        <taxon>Metazoa</taxon>
        <taxon>Spiralia</taxon>
        <taxon>Lophotrochozoa</taxon>
        <taxon>Platyhelminthes</taxon>
        <taxon>Trematoda</taxon>
        <taxon>Digenea</taxon>
        <taxon>Plagiorchiida</taxon>
        <taxon>Troglotremata</taxon>
        <taxon>Troglotrematidae</taxon>
        <taxon>Paragonimus</taxon>
    </lineage>
</organism>
<dbReference type="GO" id="GO:0005634">
    <property type="term" value="C:nucleus"/>
    <property type="evidence" value="ECO:0007669"/>
    <property type="project" value="TreeGrafter"/>
</dbReference>
<evidence type="ECO:0000256" key="3">
    <source>
        <dbReference type="ARBA" id="ARBA00022679"/>
    </source>
</evidence>
<evidence type="ECO:0000256" key="5">
    <source>
        <dbReference type="ARBA" id="ARBA00022833"/>
    </source>
</evidence>
<protein>
    <recommendedName>
        <fullName evidence="9">Regulatory protein SIR2 homolog 7</fullName>
    </recommendedName>
    <alternativeName>
        <fullName evidence="8">SIR2-like protein 7</fullName>
    </alternativeName>
</protein>
<comment type="similarity">
    <text evidence="7">Belongs to the sirtuin family. Class IV subfamily.</text>
</comment>
<dbReference type="GO" id="GO:0046872">
    <property type="term" value="F:metal ion binding"/>
    <property type="evidence" value="ECO:0007669"/>
    <property type="project" value="UniProtKB-KW"/>
</dbReference>
<feature type="binding site" evidence="10">
    <location>
        <position position="173"/>
    </location>
    <ligand>
        <name>Zn(2+)</name>
        <dbReference type="ChEBI" id="CHEBI:29105"/>
    </ligand>
</feature>
<dbReference type="PANTHER" id="PTHR11085">
    <property type="entry name" value="NAD-DEPENDENT PROTEIN DEACYLASE SIRTUIN-5, MITOCHONDRIAL-RELATED"/>
    <property type="match status" value="1"/>
</dbReference>
<evidence type="ECO:0000256" key="8">
    <source>
        <dbReference type="ARBA" id="ARBA00041832"/>
    </source>
</evidence>
<dbReference type="SUPFAM" id="SSF52467">
    <property type="entry name" value="DHS-like NAD/FAD-binding domain"/>
    <property type="match status" value="1"/>
</dbReference>
<evidence type="ECO:0000256" key="9">
    <source>
        <dbReference type="ARBA" id="ARBA00043038"/>
    </source>
</evidence>
<keyword evidence="13" id="KW-1185">Reference proteome</keyword>
<dbReference type="GO" id="GO:0017136">
    <property type="term" value="F:histone deacetylase activity, NAD-dependent"/>
    <property type="evidence" value="ECO:0007669"/>
    <property type="project" value="TreeGrafter"/>
</dbReference>
<evidence type="ECO:0000256" key="4">
    <source>
        <dbReference type="ARBA" id="ARBA00022723"/>
    </source>
</evidence>
<keyword evidence="4 10" id="KW-0479">Metal-binding</keyword>
<feature type="binding site" evidence="10">
    <location>
        <position position="176"/>
    </location>
    <ligand>
        <name>Zn(2+)</name>
        <dbReference type="ChEBI" id="CHEBI:29105"/>
    </ligand>
</feature>
<feature type="binding site" evidence="10">
    <location>
        <position position="201"/>
    </location>
    <ligand>
        <name>Zn(2+)</name>
        <dbReference type="ChEBI" id="CHEBI:29105"/>
    </ligand>
</feature>
<evidence type="ECO:0000256" key="7">
    <source>
        <dbReference type="ARBA" id="ARBA00038170"/>
    </source>
</evidence>
<reference evidence="12 13" key="1">
    <citation type="submission" date="2019-07" db="EMBL/GenBank/DDBJ databases">
        <title>Annotation for the trematode Paragonimus westermani.</title>
        <authorList>
            <person name="Choi Y.-J."/>
        </authorList>
    </citation>
    <scope>NUCLEOTIDE SEQUENCE [LARGE SCALE GENOMIC DNA]</scope>
    <source>
        <strain evidence="12">180907_Pwestermani</strain>
    </source>
</reference>
<dbReference type="Pfam" id="PF02146">
    <property type="entry name" value="SIR2"/>
    <property type="match status" value="1"/>
</dbReference>
<dbReference type="EMBL" id="JTDF01005874">
    <property type="protein sequence ID" value="KAF8565907.1"/>
    <property type="molecule type" value="Genomic_DNA"/>
</dbReference>
<dbReference type="PROSITE" id="PS50305">
    <property type="entry name" value="SIRTUIN"/>
    <property type="match status" value="1"/>
</dbReference>
<evidence type="ECO:0000259" key="11">
    <source>
        <dbReference type="PROSITE" id="PS50305"/>
    </source>
</evidence>
<evidence type="ECO:0000313" key="13">
    <source>
        <dbReference type="Proteomes" id="UP000699462"/>
    </source>
</evidence>
<dbReference type="InterPro" id="IPR026590">
    <property type="entry name" value="Ssirtuin_cat_dom"/>
</dbReference>
<dbReference type="Proteomes" id="UP000699462">
    <property type="component" value="Unassembled WGS sequence"/>
</dbReference>
<gene>
    <name evidence="12" type="ORF">P879_07334</name>
</gene>
<evidence type="ECO:0000256" key="2">
    <source>
        <dbReference type="ARBA" id="ARBA00022553"/>
    </source>
</evidence>
<proteinExistence type="inferred from homology"/>
<dbReference type="InterPro" id="IPR050134">
    <property type="entry name" value="NAD-dep_sirtuin_deacylases"/>
</dbReference>
<dbReference type="GO" id="GO:0070403">
    <property type="term" value="F:NAD+ binding"/>
    <property type="evidence" value="ECO:0007669"/>
    <property type="project" value="InterPro"/>
</dbReference>
<keyword evidence="2" id="KW-0597">Phosphoprotein</keyword>
<accession>A0A8T0DGM0</accession>
<feature type="domain" description="Deacetylase sirtuin-type" evidence="11">
    <location>
        <begin position="8"/>
        <end position="471"/>
    </location>
</feature>
<keyword evidence="5 10" id="KW-0862">Zinc</keyword>
<comment type="caution">
    <text evidence="12">The sequence shown here is derived from an EMBL/GenBank/DDBJ whole genome shotgun (WGS) entry which is preliminary data.</text>
</comment>
<keyword evidence="6" id="KW-0520">NAD</keyword>
<dbReference type="InterPro" id="IPR029035">
    <property type="entry name" value="DHS-like_NAD/FAD-binding_dom"/>
</dbReference>
<evidence type="ECO:0000256" key="10">
    <source>
        <dbReference type="PROSITE-ProRule" id="PRU00236"/>
    </source>
</evidence>
<comment type="cofactor">
    <cofactor evidence="1">
        <name>Zn(2+)</name>
        <dbReference type="ChEBI" id="CHEBI:29105"/>
    </cofactor>
</comment>
<sequence length="510" mass="56617">MAVLFQPMECDWHLGAVRLADLIRAHKGRIIVYTGAGISTSTNIPDYRGTNGLWVRHKRLRQSAPDCLVAPCADEESLLTKSSPNEPVKGVPTKQLSSASLEATVPGRMPIKLRLPEATTAIPTFTHMAVKVLVEQGYVRHVVSQNVDGLHMRSGLPRDKLSELHGNLFLEQCIACHTIVMRNFDVAETTGRGQHLTGRICPQCRILRPGECFLTHRALCSAVEKKLCSSRRAKHSRDAFMLAQKSAATSLSRSAKRRMSHSDDIVPSSASSEASFQRAPLLRDVVVHFYERQPEAGLSEIYRVSAAIEAVHGRKQLFSSISACLKPGNRPDSSPDESPSKSLISAPWFQRMLPAFRLHSVQNSATEQSPVSTTCDTPASLILVFGSSLLVLRNYGFLWPHGLRRCLSERSRTDSDSSVFPSQPTDDSDEERCHLAIVNLQPTCKDGLADVVIRAPCDQVLEVVMHHCLRLEVPSYSHERDDPLFRNAVSLNADEEHTRTRPNIPFHLYT</sequence>
<name>A0A8T0DGM0_9TREM</name>
<dbReference type="AlphaFoldDB" id="A0A8T0DGM0"/>
<feature type="active site" description="Proton acceptor" evidence="10">
    <location>
        <position position="165"/>
    </location>
</feature>
<keyword evidence="3" id="KW-0808">Transferase</keyword>
<evidence type="ECO:0000256" key="1">
    <source>
        <dbReference type="ARBA" id="ARBA00001947"/>
    </source>
</evidence>
<dbReference type="PANTHER" id="PTHR11085:SF1">
    <property type="entry name" value="NAD-DEPENDENT PROTEIN DEACETYLASE SIRTUIN-7"/>
    <property type="match status" value="1"/>
</dbReference>
<dbReference type="Gene3D" id="3.40.50.1220">
    <property type="entry name" value="TPP-binding domain"/>
    <property type="match status" value="1"/>
</dbReference>
<evidence type="ECO:0000313" key="12">
    <source>
        <dbReference type="EMBL" id="KAF8565907.1"/>
    </source>
</evidence>
<evidence type="ECO:0000256" key="6">
    <source>
        <dbReference type="ARBA" id="ARBA00023027"/>
    </source>
</evidence>
<dbReference type="InterPro" id="IPR003000">
    <property type="entry name" value="Sirtuin"/>
</dbReference>
<dbReference type="OrthoDB" id="2919105at2759"/>